<dbReference type="Gene3D" id="3.20.20.70">
    <property type="entry name" value="Aldolase class I"/>
    <property type="match status" value="1"/>
</dbReference>
<keyword evidence="11" id="KW-1185">Reference proteome</keyword>
<feature type="chain" id="PRO_5046715073" evidence="6">
    <location>
        <begin position="23"/>
        <end position="664"/>
    </location>
</feature>
<dbReference type="Pfam" id="PF10566">
    <property type="entry name" value="Glyco_hydro_97"/>
    <property type="match status" value="1"/>
</dbReference>
<evidence type="ECO:0000256" key="2">
    <source>
        <dbReference type="ARBA" id="ARBA00011245"/>
    </source>
</evidence>
<evidence type="ECO:0000256" key="3">
    <source>
        <dbReference type="ARBA" id="ARBA00022801"/>
    </source>
</evidence>
<dbReference type="PANTHER" id="PTHR35803:SF2">
    <property type="entry name" value="RETAINING ALPHA-GALACTOSIDASE"/>
    <property type="match status" value="1"/>
</dbReference>
<gene>
    <name evidence="10" type="ORF">ACFQ2O_02730</name>
</gene>
<evidence type="ECO:0000313" key="11">
    <source>
        <dbReference type="Proteomes" id="UP001597094"/>
    </source>
</evidence>
<evidence type="ECO:0000256" key="6">
    <source>
        <dbReference type="SAM" id="SignalP"/>
    </source>
</evidence>
<dbReference type="InterPro" id="IPR013785">
    <property type="entry name" value="Aldolase_TIM"/>
</dbReference>
<comment type="cofactor">
    <cofactor evidence="1">
        <name>Ca(2+)</name>
        <dbReference type="ChEBI" id="CHEBI:29108"/>
    </cofactor>
</comment>
<keyword evidence="5" id="KW-0326">Glycosidase</keyword>
<dbReference type="GO" id="GO:0016787">
    <property type="term" value="F:hydrolase activity"/>
    <property type="evidence" value="ECO:0007669"/>
    <property type="project" value="UniProtKB-KW"/>
</dbReference>
<feature type="signal peptide" evidence="6">
    <location>
        <begin position="1"/>
        <end position="22"/>
    </location>
</feature>
<organism evidence="10 11">
    <name type="scientific">Pontibacter rugosus</name>
    <dbReference type="NCBI Taxonomy" id="1745966"/>
    <lineage>
        <taxon>Bacteria</taxon>
        <taxon>Pseudomonadati</taxon>
        <taxon>Bacteroidota</taxon>
        <taxon>Cytophagia</taxon>
        <taxon>Cytophagales</taxon>
        <taxon>Hymenobacteraceae</taxon>
        <taxon>Pontibacter</taxon>
    </lineage>
</organism>
<keyword evidence="3 10" id="KW-0378">Hydrolase</keyword>
<dbReference type="Pfam" id="PF14508">
    <property type="entry name" value="GH97_N"/>
    <property type="match status" value="1"/>
</dbReference>
<evidence type="ECO:0000259" key="7">
    <source>
        <dbReference type="Pfam" id="PF10566"/>
    </source>
</evidence>
<proteinExistence type="predicted"/>
<protein>
    <submittedName>
        <fullName evidence="10">Glycoside hydrolase family 97 catalytic domain-containing protein</fullName>
    </submittedName>
</protein>
<keyword evidence="6" id="KW-0732">Signal</keyword>
<evidence type="ECO:0000256" key="1">
    <source>
        <dbReference type="ARBA" id="ARBA00001913"/>
    </source>
</evidence>
<evidence type="ECO:0000313" key="10">
    <source>
        <dbReference type="EMBL" id="MFD1185107.1"/>
    </source>
</evidence>
<dbReference type="InterPro" id="IPR014718">
    <property type="entry name" value="GH-type_carb-bd"/>
</dbReference>
<dbReference type="Gene3D" id="2.60.40.1180">
    <property type="entry name" value="Golgi alpha-mannosidase II"/>
    <property type="match status" value="1"/>
</dbReference>
<dbReference type="InterPro" id="IPR052720">
    <property type="entry name" value="Glycosyl_hydrolase_97"/>
</dbReference>
<comment type="subunit">
    <text evidence="2">Monomer.</text>
</comment>
<dbReference type="InterPro" id="IPR013780">
    <property type="entry name" value="Glyco_hydro_b"/>
</dbReference>
<dbReference type="SUPFAM" id="SSF51445">
    <property type="entry name" value="(Trans)glycosidases"/>
    <property type="match status" value="1"/>
</dbReference>
<dbReference type="PROSITE" id="PS51257">
    <property type="entry name" value="PROKAR_LIPOPROTEIN"/>
    <property type="match status" value="1"/>
</dbReference>
<evidence type="ECO:0000259" key="8">
    <source>
        <dbReference type="Pfam" id="PF14508"/>
    </source>
</evidence>
<reference evidence="11" key="1">
    <citation type="journal article" date="2019" name="Int. J. Syst. Evol. Microbiol.">
        <title>The Global Catalogue of Microorganisms (GCM) 10K type strain sequencing project: providing services to taxonomists for standard genome sequencing and annotation.</title>
        <authorList>
            <consortium name="The Broad Institute Genomics Platform"/>
            <consortium name="The Broad Institute Genome Sequencing Center for Infectious Disease"/>
            <person name="Wu L."/>
            <person name="Ma J."/>
        </authorList>
    </citation>
    <scope>NUCLEOTIDE SEQUENCE [LARGE SCALE GENOMIC DNA]</scope>
    <source>
        <strain evidence="11">JCM 31319</strain>
    </source>
</reference>
<dbReference type="Gene3D" id="2.70.98.10">
    <property type="match status" value="1"/>
</dbReference>
<feature type="domain" description="Glycosyl-hydrolase 97 C-terminal oligomerisation" evidence="9">
    <location>
        <begin position="574"/>
        <end position="664"/>
    </location>
</feature>
<accession>A0ABW3SJV6</accession>
<dbReference type="Pfam" id="PF14509">
    <property type="entry name" value="GH97_C"/>
    <property type="match status" value="1"/>
</dbReference>
<name>A0ABW3SJV6_9BACT</name>
<comment type="caution">
    <text evidence="10">The sequence shown here is derived from an EMBL/GenBank/DDBJ whole genome shotgun (WGS) entry which is preliminary data.</text>
</comment>
<dbReference type="InterPro" id="IPR017853">
    <property type="entry name" value="GH"/>
</dbReference>
<evidence type="ECO:0000256" key="5">
    <source>
        <dbReference type="ARBA" id="ARBA00023295"/>
    </source>
</evidence>
<dbReference type="InterPro" id="IPR029486">
    <property type="entry name" value="GH97_N"/>
</dbReference>
<evidence type="ECO:0000259" key="9">
    <source>
        <dbReference type="Pfam" id="PF14509"/>
    </source>
</evidence>
<evidence type="ECO:0000256" key="4">
    <source>
        <dbReference type="ARBA" id="ARBA00022837"/>
    </source>
</evidence>
<feature type="domain" description="Glycosyl-hydrolase 97 catalytic" evidence="7">
    <location>
        <begin position="333"/>
        <end position="480"/>
    </location>
</feature>
<dbReference type="RefSeq" id="WP_377522720.1">
    <property type="nucleotide sequence ID" value="NZ_JBHTLD010000012.1"/>
</dbReference>
<dbReference type="Proteomes" id="UP001597094">
    <property type="component" value="Unassembled WGS sequence"/>
</dbReference>
<dbReference type="PANTHER" id="PTHR35803">
    <property type="entry name" value="GLUCAN 1,4-ALPHA-GLUCOSIDASE SUSB-RELATED"/>
    <property type="match status" value="1"/>
</dbReference>
<sequence>MKLPFHNSHLRSLAMWCLTVLALFIQGCSSTKNGTEDGSIGESELVTSSPDKSLSVEFGLTDGEIAFYTVSKNDTLVLEQSRLGIMREDADFSQGLKLASVSEVEPVQDKYEILTAKRRVNTYNANRRTYHLANAAGEKMDIIFQVSNDGVAFRYYFPGNSSEVKKISDELTSFNFKADAKGWLQPMSDAKTGWSRTNPSYEEHYKKGIPVGTPSPFEAGWVYPALFQTGNHWVLITESAPEGTYSGTRLHQESPAGEYTIDFPQETEKMPGGVLNPESALPWYTPWRILAVGSLKTFTESTLGTDLATPAVSMDQDFIKPGQASWSWVLLKDDSTTFEVQKRFIDYAADMNWEYTLIDATWDTMIGYNKIKELADYAKTKNVGLLLWYNSNGTWNDAPQTPRHQMLMHESRMKEFKRISDMGIKGVKVDFFGGDGQSVMQYYSDILKDAAANNLLVNFHGSTLPRGLQRTYPNLMTSEAIKGYEFITFDQGNADEAPSHGAMLPFTRNVFDPMDFTPLSLHIIPNIERRTTVGHELALSVLFMSGIQHYAETDQGMKHVPSYVKDFLREVPAVWDDTRFVDGFPGKLAVIARKAGDRWYVAGINGENTAKSINIDLSFLGDKQGTLITDDSGKGAFRNAAVDLGNSRTQKIELKPNGGFVMVF</sequence>
<dbReference type="InterPro" id="IPR019563">
    <property type="entry name" value="GH97_catalytic"/>
</dbReference>
<dbReference type="EMBL" id="JBHTLD010000012">
    <property type="protein sequence ID" value="MFD1185107.1"/>
    <property type="molecule type" value="Genomic_DNA"/>
</dbReference>
<feature type="domain" description="Glycosyl-hydrolase 97 N-terminal" evidence="8">
    <location>
        <begin position="48"/>
        <end position="310"/>
    </location>
</feature>
<keyword evidence="4" id="KW-0106">Calcium</keyword>
<dbReference type="InterPro" id="IPR029483">
    <property type="entry name" value="GH97_C"/>
</dbReference>